<dbReference type="GO" id="GO:0005576">
    <property type="term" value="C:extracellular region"/>
    <property type="evidence" value="ECO:0007669"/>
    <property type="project" value="UniProtKB-SubCell"/>
</dbReference>
<dbReference type="EnsemblMetazoa" id="Aqu2.1.28608_001">
    <property type="protein sequence ID" value="Aqu2.1.28608_001"/>
    <property type="gene ID" value="Aqu2.1.28608"/>
</dbReference>
<evidence type="ECO:0000256" key="7">
    <source>
        <dbReference type="SAM" id="MobiDB-lite"/>
    </source>
</evidence>
<feature type="domain" description="Fibronectin type-III" evidence="10">
    <location>
        <begin position="3448"/>
        <end position="3545"/>
    </location>
</feature>
<evidence type="ECO:0000256" key="4">
    <source>
        <dbReference type="ARBA" id="ARBA00022729"/>
    </source>
</evidence>
<evidence type="ECO:0000259" key="10">
    <source>
        <dbReference type="PROSITE" id="PS50853"/>
    </source>
</evidence>
<keyword evidence="5" id="KW-0677">Repeat</keyword>
<dbReference type="Pfam" id="PF04548">
    <property type="entry name" value="AIG1"/>
    <property type="match status" value="1"/>
</dbReference>
<feature type="compositionally biased region" description="Low complexity" evidence="7">
    <location>
        <begin position="357"/>
        <end position="369"/>
    </location>
</feature>
<feature type="domain" description="Fibronectin type-III" evidence="10">
    <location>
        <begin position="3887"/>
        <end position="3983"/>
    </location>
</feature>
<evidence type="ECO:0000259" key="9">
    <source>
        <dbReference type="PROSITE" id="PS50234"/>
    </source>
</evidence>
<dbReference type="SUPFAM" id="SSF52540">
    <property type="entry name" value="P-loop containing nucleoside triphosphate hydrolases"/>
    <property type="match status" value="1"/>
</dbReference>
<feature type="domain" description="Fibronectin type-III" evidence="10">
    <location>
        <begin position="2100"/>
        <end position="2190"/>
    </location>
</feature>
<dbReference type="SUPFAM" id="SSF53300">
    <property type="entry name" value="vWA-like"/>
    <property type="match status" value="1"/>
</dbReference>
<dbReference type="InterPro" id="IPR036465">
    <property type="entry name" value="vWFA_dom_sf"/>
</dbReference>
<dbReference type="InterPro" id="IPR036116">
    <property type="entry name" value="FN3_sf"/>
</dbReference>
<protein>
    <recommendedName>
        <fullName evidence="12">Protein-tyrosine-phosphatase</fullName>
    </recommendedName>
</protein>
<feature type="domain" description="Fibronectin type-III" evidence="10">
    <location>
        <begin position="3549"/>
        <end position="3650"/>
    </location>
</feature>
<dbReference type="InterPro" id="IPR050713">
    <property type="entry name" value="RTP_Phos/Ushers"/>
</dbReference>
<keyword evidence="6" id="KW-0547">Nucleotide-binding</keyword>
<keyword evidence="8" id="KW-0812">Transmembrane</keyword>
<keyword evidence="8" id="KW-0472">Membrane</keyword>
<dbReference type="eggNOG" id="KOG4228">
    <property type="taxonomic scope" value="Eukaryota"/>
</dbReference>
<feature type="compositionally biased region" description="Pro residues" evidence="7">
    <location>
        <begin position="370"/>
        <end position="383"/>
    </location>
</feature>
<feature type="domain" description="Fibronectin type-III" evidence="10">
    <location>
        <begin position="3352"/>
        <end position="3444"/>
    </location>
</feature>
<proteinExistence type="inferred from homology"/>
<comment type="similarity">
    <text evidence="2">Belongs to the TRAFAC class TrmE-Era-EngA-EngB-Septin-like GTPase superfamily. AIG1/Toc34/Toc159-like paraseptin GTPase family. IAN subfamily.</text>
</comment>
<feature type="domain" description="Fibronectin type-III" evidence="10">
    <location>
        <begin position="2485"/>
        <end position="2576"/>
    </location>
</feature>
<name>A0A1X7ULH8_AMPQE</name>
<dbReference type="Pfam" id="PF00041">
    <property type="entry name" value="fn3"/>
    <property type="match status" value="26"/>
</dbReference>
<evidence type="ECO:0000256" key="5">
    <source>
        <dbReference type="ARBA" id="ARBA00022737"/>
    </source>
</evidence>
<dbReference type="OrthoDB" id="8954335at2759"/>
<dbReference type="PROSITE" id="PS50234">
    <property type="entry name" value="VWFA"/>
    <property type="match status" value="1"/>
</dbReference>
<feature type="transmembrane region" description="Helical" evidence="8">
    <location>
        <begin position="3998"/>
        <end position="4022"/>
    </location>
</feature>
<dbReference type="Pfam" id="PF25106">
    <property type="entry name" value="VWA_4"/>
    <property type="match status" value="1"/>
</dbReference>
<feature type="compositionally biased region" description="Acidic residues" evidence="7">
    <location>
        <begin position="4086"/>
        <end position="4102"/>
    </location>
</feature>
<dbReference type="InterPro" id="IPR056861">
    <property type="entry name" value="HMCN1-like_VWA"/>
</dbReference>
<feature type="domain" description="Fibronectin type-III" evidence="10">
    <location>
        <begin position="3255"/>
        <end position="3347"/>
    </location>
</feature>
<dbReference type="InParanoid" id="A0A1X7ULH8"/>
<feature type="domain" description="Fibronectin type-III" evidence="10">
    <location>
        <begin position="1425"/>
        <end position="1517"/>
    </location>
</feature>
<dbReference type="eggNOG" id="KOG3510">
    <property type="taxonomic scope" value="Eukaryota"/>
</dbReference>
<evidence type="ECO:0000313" key="11">
    <source>
        <dbReference type="EnsemblMetazoa" id="Aqu2.1.28608_001"/>
    </source>
</evidence>
<feature type="domain" description="Fibronectin type-III" evidence="10">
    <location>
        <begin position="2195"/>
        <end position="2286"/>
    </location>
</feature>
<evidence type="ECO:0000256" key="6">
    <source>
        <dbReference type="ARBA" id="ARBA00022741"/>
    </source>
</evidence>
<dbReference type="GO" id="GO:0005525">
    <property type="term" value="F:GTP binding"/>
    <property type="evidence" value="ECO:0007669"/>
    <property type="project" value="InterPro"/>
</dbReference>
<feature type="domain" description="Fibronectin type-III" evidence="10">
    <location>
        <begin position="951"/>
        <end position="1045"/>
    </location>
</feature>
<evidence type="ECO:0000256" key="1">
    <source>
        <dbReference type="ARBA" id="ARBA00004239"/>
    </source>
</evidence>
<feature type="domain" description="Fibronectin type-III" evidence="10">
    <location>
        <begin position="2678"/>
        <end position="2769"/>
    </location>
</feature>
<dbReference type="InterPro" id="IPR027417">
    <property type="entry name" value="P-loop_NTPase"/>
</dbReference>
<dbReference type="SMART" id="SM00060">
    <property type="entry name" value="FN3"/>
    <property type="match status" value="31"/>
</dbReference>
<feature type="domain" description="Fibronectin type-III" evidence="10">
    <location>
        <begin position="3160"/>
        <end position="3250"/>
    </location>
</feature>
<feature type="domain" description="Fibronectin type-III" evidence="10">
    <location>
        <begin position="2291"/>
        <end position="2384"/>
    </location>
</feature>
<feature type="domain" description="Fibronectin type-III" evidence="10">
    <location>
        <begin position="3789"/>
        <end position="3883"/>
    </location>
</feature>
<feature type="domain" description="Fibronectin type-III" evidence="10">
    <location>
        <begin position="1046"/>
        <end position="1145"/>
    </location>
</feature>
<feature type="domain" description="Fibronectin type-III" evidence="10">
    <location>
        <begin position="1618"/>
        <end position="1710"/>
    </location>
</feature>
<dbReference type="InterPro" id="IPR003961">
    <property type="entry name" value="FN3_dom"/>
</dbReference>
<dbReference type="SUPFAM" id="SSF49265">
    <property type="entry name" value="Fibronectin type III"/>
    <property type="match status" value="18"/>
</dbReference>
<dbReference type="InterPro" id="IPR006703">
    <property type="entry name" value="G_AIG1"/>
</dbReference>
<dbReference type="FunFam" id="2.60.40.10:FF:000028">
    <property type="entry name" value="Neuronal cell adhesion molecule"/>
    <property type="match status" value="1"/>
</dbReference>
<evidence type="ECO:0000256" key="2">
    <source>
        <dbReference type="ARBA" id="ARBA00008535"/>
    </source>
</evidence>
<keyword evidence="4" id="KW-0732">Signal</keyword>
<feature type="domain" description="Fibronectin type-III" evidence="10">
    <location>
        <begin position="3063"/>
        <end position="3158"/>
    </location>
</feature>
<feature type="domain" description="Fibronectin type-III" evidence="10">
    <location>
        <begin position="1520"/>
        <end position="1613"/>
    </location>
</feature>
<feature type="domain" description="Fibronectin type-III" evidence="10">
    <location>
        <begin position="2581"/>
        <end position="2673"/>
    </location>
</feature>
<feature type="domain" description="Fibronectin type-III" evidence="10">
    <location>
        <begin position="2389"/>
        <end position="2480"/>
    </location>
</feature>
<dbReference type="InterPro" id="IPR013783">
    <property type="entry name" value="Ig-like_fold"/>
</dbReference>
<evidence type="ECO:0000256" key="8">
    <source>
        <dbReference type="SAM" id="Phobius"/>
    </source>
</evidence>
<feature type="domain" description="Fibronectin type-III" evidence="10">
    <location>
        <begin position="1908"/>
        <end position="1999"/>
    </location>
</feature>
<dbReference type="PANTHER" id="PTHR46957">
    <property type="entry name" value="CYTOKINE RECEPTOR"/>
    <property type="match status" value="1"/>
</dbReference>
<keyword evidence="3" id="KW-0964">Secreted</keyword>
<reference evidence="11" key="1">
    <citation type="submission" date="2017-05" db="UniProtKB">
        <authorList>
            <consortium name="EnsemblMetazoa"/>
        </authorList>
    </citation>
    <scope>IDENTIFICATION</scope>
</reference>
<sequence>MRLNTAPEAEDDGDECLQYELKNTIRSLTPSASAINQTIETELEVGLSMIGCEDTPASDVANGSSDKNMQIPVSCSFDQDSIDISNQKVGFTAMATTKELLKDEKASTDITLLIIGRTGQGKSALANSIFEMSEEIAKEGADTDSCTAISQSYHYPNAVPGISVIVIDTPDLSDHDSALRECKILAVDMGVRKVLLTAITLSLALSFGFCDECTSSGVANYAESFDNASLAVLIEIDVIANSILSGVYNSTLNGTGNSTELYQALASALNVEFSDNGVASFEDALEQITNSYFQSCYGVLEERPTPSEVGSLVYSLITKLQNLTADNTEVVAEVRKIFGRLACLIDTYGNDELRSNSTTSSPAPSLSTPGPTPTPTASPPPSAPINCSNLGGTFINIDIFYACVHSDDLRPIFGIGPITTIGEETVILKRCIGFVVDTTGSMSSEISYVRQLILDFLNSESIVPACYALVDFNDYGYSTPEQNVGTAKIYDPLIEYSTEESALSLSTGGTVYGAQNLRDDVNALYAHSGGDCPEYGMTGILKVLAAIKTVEGIILPTTGNLHHVIVLTDASAKDDSRYQEVINSANATKATVHFFYSGSYCGTLANYETVRTSTGGIRVDSISDFGAFATFINTYNSAGASRRRRSSLFTECAPSHSLNTTHFTTSLNILISTCHSQSYVYITKPDGTTQSLYVSGSLILYSIDIPPPGTWMAYVLSGHIKVSVSESSHFMLDISYTAVEDGNIVPTADLPQACSAGTIIATSPQLHLLSPNHTLYLNVLNDTGQHVAQTILERCLNVLSGVLSFPSSSLVFYQLNGYDISNNPFSLILSGYDGLTFQPPSLDLTLNGIETIYVAPSQTTQVSATLQYSVQQGKQLGLVFQGISSLPSQASISIIEKPDTIEPAGTETILFDVSASGSLSPGSSSLTLNISITDSCKSHKTNFSLPLFVCNPISQNVTNITFNAHSLLVKWNEPSSVLEEIATYEVSSVFDNGTSLNRHFNNNTFNFTLSNLKPYQLVRLNVIAYSISGNKVGCSSMKNYRSEESVPSQVSFLNYSYPTNTSIEVCWGEPISPNGVLLYYQVVVKEIGSINPVFTVTVEPHEERCLTYNTTGSYLVNVRAATSQGLGSQTELTIYPEGLIVTDIEGTALTSSSIHLSWSSPILPNNSHYVIRVDELVTSRIWHFYSVEKFATVLSLHPYYIYICQIAIVVDTTIYPFSPAITVQTLQSAPTAAPMSLNHYFISSQELNLTWLPPPFEKQNGLIQYYTVEVTELETGLTNNTNSYLTSALLENLHPFYNYRIIIRAVTIAPGPTSTAYYITMPEAAPSSSPSNVTSYVINSTALAVFWSPPLFEHRNGIIREYLVEVFEVVTGSTISVSVSGLSTTVTSLHPNYQYYVTIRALTVAYGPISNTLILQTEEDVPSGSPETFNATIVSPYSAYLMWDPPPIDQQNGVIIGYTINVTILETSEDFLLFSNTTSLFVDDLIPFRTFQCIIAAVTNVGIGPFSSVFAITTPEDAPASSPIQVRTVAVLSDSFSLQWDPPLYEDQNGIITHYIIRVLEVETGLVTQYTSYSLYLTLSSLHPAYTYTCSIAAFTVALGPFTIELNVTTNEEAPSQPPQDLSQDMLTSSSVSLSWNPPPFDGQNGAITSYQLNITSLATGYSFVHTSNITSTYISGLSPYTTYSCIVAAETSIGRGPYTTILTFTTDEDAPNSPPVVTTYFVIDSRSIAIQWTPPTLADHNGIIRKYVVRLQVSGTTDTMTYNTTGTTAIIGSLIPSYSYKIAVAAYTIAIGPFTSLMNLTLPEDAPSGYPQDLSINSTTPYSITLTWASPPPDERNGEIVAYVVNITHSDTLVTMQYHTNVATIHVTGLDPYTTYVCVVAAETSVGIGPFSHLFFVQTDEAAPGSPPQHPNAIALSPTSIHISWDPPILQDHNGIIREYRVNVTEAASLSITEHVVNQTQLIVTGLKPFHAYYCSIQAVTVDEGPYTVSVSVLTEEAAPSLPPDSLEVVVTSSHSAVISWDPPPAESHNGIIRDYLVVIHHVLTGTDDSFTAFGNVLNVSSLIPFTQYKIKVAAVTVEAGPFTIEQNITTFQDEPTSPPELFNATASDSSQLFLQWFPPTIEGTNGIIQYYNVTITEIETGIVTDYATSAFAIVINDLHPFFTYKCTVAAVTIGKGPIASLVIQMPEDAPSSSPNNFINTAVTSSSLSLSWDSLSLEHQNGIVRYYIINVTENDTGSHFQILSYNLYATLSNLHPYYTYSVSVAAYTISPGPFSSPLILTTAEDVPSSFPVSLNVANVNSFEVVIEWLPLPLSERNGIIVGYNISIEDSTAPGSAFFLLTSSLSITIGSLEPYTTYQYRVAAYTAVGLGPYSDQQFFQTLESAPSQAPEMPTILDITSTSLTLTWQYPSIESYNGIIRKFIVKLIDGKSGVQSFYNVTSTTVTLSDLRPHHTYNISVSAFTTAVGPYSENIPFSTDEAVPTAPPNALSIVAINASTLNLYWSPPNASRINGIIRHYIINVSVMETLEQFQYTTLTNNFTIHNLHPYYTYTVLVAAFTIGIGPFTSGSSVQMPQHVPSGPPQNVTGVVINSTAIQVSWDPPLTHTQNGVITSYTISVLELITSKTLSFQQNPFHSNYIINGLHPYYRYEITVAAITVGIGPGASTTLTTKQDSPTGPPLNVTVNVTSSTTAFLQWSPPSNDVQNGIILYYEIVLYNFHTGLQVINVTQQTSVLLTGLQPFYTYNCSVRALTIGQGPLSASLQFQMFEDVPSGSPMNLSVTSITSTSAVLSWYPPQAVDHNGILTDYTIRVIKGQNSEPTVLTTANTSLIVTSLEPYSQYSYTVSASTSQGQGPFSNYLSFQTNEDAPSSAPYNLLATSITSTSFILQWQAPSSSSLNGELTGFNVIIEELNTATTYQNFTKTPSILLSYLHPYYTYNCSVTSITISAGPYSDKIMVQTSQAAPSGPPLAVTITSLSSQNATVSWSPPSVNQANGLIQYYTLVLYEVLTGKAYTYQTNETSLVSSNLHPYYTYSVSVAATTVAIGPYSTNQTFSTLEDIPVGTPQNLMISTINSTSLLFQWSSIIPNMTNGLITSYTIKVFEVESNLTSSLLYTTNLNVIVLNLHPYYNYHLFVAGTNVIGTGPFAQSEGQTEAAAPSAPPQNLSSIVLSSSEVNVNWLPPPATHINGPLSHYLVSLSSNQVFGSFEYNSTMPSINITDLHPFYYYNCYVTAVTVGFGPSALISFQMAEDAPSGPPRNFSVVPLNYSSLFISWLPPHNSFQNGIIRSYDIHFQHNATKHTDIYTVSNATTLIINDLKPYSTYVLSVAAFTVGLGPFTTTLSILLPEAAPSVPPINFIAQFIGNNSGIHFTWVQPQSDQLNGILLGYKLNCSEQNGHQVNYDIVGTTAFVNEIHINTHYTCYICAYTSFGCGPAAVAHISTYQNSLVGPPQSLTAKINSTGIHLHWESPFDPYSVVTSYAITYQLTSTNFAVSTPRPTVTVANINDTNYFLQPLLVSSTYVFTIIAITNESTSPMSEPLAVTTNPSDLKSPQNLKCSADSSTSLSCTWMAPVLFNYDLEYYLFSFRLLDGFDYYPGYGTTLGIETIESNIQEYDIDNLLPYAGYIVEMKAILSPLFGSGLSSGADLLTPENIMSSVTTLNFTRAEVPSTTVENIEVAVMSPNSIQISWKPPKRKFWNGQIDHYSIIVIEQGDDGIAKRATAPKNINVMPENNDPDPSLAIEPLKREDYLLDGLEENFKYTISISVVNTAGNGLASDPLEQKMPQAAPSGPPINITIQSVSLTSINITWQPPNPYDANGVITGYKVIFTRAEINEMIEYTLPSYTNYFYKNGLHSYEEVAIKVAAKTEVGIGPYSILNVFHTSEDVPNTPSSLKATLINETSALLQWDPLLAVGSTLEYQVIYSGYSDTRIDGPYVKRVADSTAPQLTINKLLAGYIYQFTVRCKNNAGYSGNVTTILRVPAVQGTTRTDTNVGLTQNNIITIAVPIGSIILVVLCALIVCVIVRGKKSKRSDSRNLAIDPPFINPLTQLPIDEIGPDVPLKSVQLKSIVFENTYEDMPVNSHVNTTDQDDIIEDTDADADCHS</sequence>
<dbReference type="GO" id="GO:0043235">
    <property type="term" value="C:receptor complex"/>
    <property type="evidence" value="ECO:0007669"/>
    <property type="project" value="TreeGrafter"/>
</dbReference>
<accession>A0A1X7ULH8</accession>
<dbReference type="Gene3D" id="2.60.40.10">
    <property type="entry name" value="Immunoglobulins"/>
    <property type="match status" value="31"/>
</dbReference>
<feature type="domain" description="Fibronectin type-III" evidence="10">
    <location>
        <begin position="1811"/>
        <end position="1903"/>
    </location>
</feature>
<feature type="domain" description="Fibronectin type-III" evidence="10">
    <location>
        <begin position="3669"/>
        <end position="3784"/>
    </location>
</feature>
<feature type="domain" description="Fibronectin type-III" evidence="10">
    <location>
        <begin position="2871"/>
        <end position="2962"/>
    </location>
</feature>
<feature type="domain" description="Fibronectin type-III" evidence="10">
    <location>
        <begin position="1329"/>
        <end position="1420"/>
    </location>
</feature>
<evidence type="ECO:0000256" key="3">
    <source>
        <dbReference type="ARBA" id="ARBA00022525"/>
    </source>
</evidence>
<dbReference type="InterPro" id="IPR002035">
    <property type="entry name" value="VWF_A"/>
</dbReference>
<feature type="domain" description="Fibronectin type-III" evidence="10">
    <location>
        <begin position="2967"/>
        <end position="3058"/>
    </location>
</feature>
<dbReference type="PANTHER" id="PTHR46957:SF1">
    <property type="entry name" value="PHOSPHATIDYLINOSITOL PHOSPHATASE PTPRQ"/>
    <property type="match status" value="1"/>
</dbReference>
<feature type="domain" description="Fibronectin type-III" evidence="10">
    <location>
        <begin position="2004"/>
        <end position="2095"/>
    </location>
</feature>
<organism evidence="11">
    <name type="scientific">Amphimedon queenslandica</name>
    <name type="common">Sponge</name>
    <dbReference type="NCBI Taxonomy" id="400682"/>
    <lineage>
        <taxon>Eukaryota</taxon>
        <taxon>Metazoa</taxon>
        <taxon>Porifera</taxon>
        <taxon>Demospongiae</taxon>
        <taxon>Heteroscleromorpha</taxon>
        <taxon>Haplosclerida</taxon>
        <taxon>Niphatidae</taxon>
        <taxon>Amphimedon</taxon>
    </lineage>
</organism>
<feature type="domain" description="Fibronectin type-III" evidence="10">
    <location>
        <begin position="2774"/>
        <end position="2866"/>
    </location>
</feature>
<feature type="region of interest" description="Disordered" evidence="7">
    <location>
        <begin position="4079"/>
        <end position="4102"/>
    </location>
</feature>
<keyword evidence="8" id="KW-1133">Transmembrane helix</keyword>
<evidence type="ECO:0008006" key="12">
    <source>
        <dbReference type="Google" id="ProtNLM"/>
    </source>
</evidence>
<feature type="domain" description="VWFA" evidence="9">
    <location>
        <begin position="431"/>
        <end position="635"/>
    </location>
</feature>
<comment type="subcellular location">
    <subcellularLocation>
        <location evidence="1">Secreted</location>
        <location evidence="1">Extracellular space</location>
    </subcellularLocation>
</comment>
<dbReference type="CDD" id="cd00063">
    <property type="entry name" value="FN3"/>
    <property type="match status" value="26"/>
</dbReference>
<dbReference type="Gene3D" id="3.40.50.410">
    <property type="entry name" value="von Willebrand factor, type A domain"/>
    <property type="match status" value="1"/>
</dbReference>
<feature type="domain" description="Fibronectin type-III" evidence="10">
    <location>
        <begin position="1233"/>
        <end position="1324"/>
    </location>
</feature>
<feature type="domain" description="Fibronectin type-III" evidence="10">
    <location>
        <begin position="1712"/>
        <end position="1806"/>
    </location>
</feature>
<dbReference type="Gene3D" id="3.40.50.300">
    <property type="entry name" value="P-loop containing nucleotide triphosphate hydrolases"/>
    <property type="match status" value="1"/>
</dbReference>
<feature type="region of interest" description="Disordered" evidence="7">
    <location>
        <begin position="353"/>
        <end position="383"/>
    </location>
</feature>
<dbReference type="PROSITE" id="PS50853">
    <property type="entry name" value="FN3"/>
    <property type="match status" value="30"/>
</dbReference>